<evidence type="ECO:0000256" key="2">
    <source>
        <dbReference type="ARBA" id="ARBA00022722"/>
    </source>
</evidence>
<protein>
    <recommendedName>
        <fullName evidence="5">Ribonuclease VapC</fullName>
        <shortName evidence="5">RNase VapC</shortName>
        <ecNumber evidence="5">3.1.-.-</ecNumber>
    </recommendedName>
    <alternativeName>
        <fullName evidence="5">Toxin VapC</fullName>
    </alternativeName>
</protein>
<gene>
    <name evidence="5" type="primary">vapC</name>
    <name evidence="7" type="ORF">ACFL27_21020</name>
</gene>
<dbReference type="Gene3D" id="3.40.50.1010">
    <property type="entry name" value="5'-nuclease"/>
    <property type="match status" value="1"/>
</dbReference>
<proteinExistence type="inferred from homology"/>
<dbReference type="CDD" id="cd18683">
    <property type="entry name" value="PIN_VapC-like"/>
    <property type="match status" value="1"/>
</dbReference>
<evidence type="ECO:0000256" key="5">
    <source>
        <dbReference type="HAMAP-Rule" id="MF_00265"/>
    </source>
</evidence>
<dbReference type="EMBL" id="JBHPBY010000350">
    <property type="protein sequence ID" value="MFC1852689.1"/>
    <property type="molecule type" value="Genomic_DNA"/>
</dbReference>
<evidence type="ECO:0000256" key="3">
    <source>
        <dbReference type="ARBA" id="ARBA00022723"/>
    </source>
</evidence>
<dbReference type="EC" id="3.1.-.-" evidence="5"/>
<comment type="cofactor">
    <cofactor evidence="5">
        <name>Mg(2+)</name>
        <dbReference type="ChEBI" id="CHEBI:18420"/>
    </cofactor>
</comment>
<evidence type="ECO:0000259" key="6">
    <source>
        <dbReference type="Pfam" id="PF01850"/>
    </source>
</evidence>
<sequence>MKALNTNILIRFLVKDDEQQAQVVYNTFKEAEKSKDVYFIPAVVLLETIWVLESVYNVARKEILDAIENLLLLPILSVDGQPAVRAFITSARKNRIDITDVLIACFAHYSGCESVLTFDKKAARFELFDLISG</sequence>
<comment type="caution">
    <text evidence="7">The sequence shown here is derived from an EMBL/GenBank/DDBJ whole genome shotgun (WGS) entry which is preliminary data.</text>
</comment>
<feature type="binding site" evidence="5">
    <location>
        <position position="100"/>
    </location>
    <ligand>
        <name>Mg(2+)</name>
        <dbReference type="ChEBI" id="CHEBI:18420"/>
    </ligand>
</feature>
<dbReference type="PANTHER" id="PTHR39664">
    <property type="match status" value="1"/>
</dbReference>
<keyword evidence="2 5" id="KW-0540">Nuclease</keyword>
<reference evidence="7 8" key="1">
    <citation type="submission" date="2024-09" db="EMBL/GenBank/DDBJ databases">
        <title>Laminarin stimulates single cell rates of sulfate reduction while oxygen inhibits transcriptomic activity in coastal marine sediment.</title>
        <authorList>
            <person name="Lindsay M."/>
            <person name="Orcutt B."/>
            <person name="Emerson D."/>
            <person name="Stepanauskas R."/>
            <person name="D'Angelo T."/>
        </authorList>
    </citation>
    <scope>NUCLEOTIDE SEQUENCE [LARGE SCALE GENOMIC DNA]</scope>
    <source>
        <strain evidence="7">SAG AM-311-K15</strain>
    </source>
</reference>
<name>A0ABV6Z2Q7_UNCC1</name>
<feature type="domain" description="PIN" evidence="6">
    <location>
        <begin position="4"/>
        <end position="125"/>
    </location>
</feature>
<dbReference type="Proteomes" id="UP001594351">
    <property type="component" value="Unassembled WGS sequence"/>
</dbReference>
<dbReference type="Pfam" id="PF01850">
    <property type="entry name" value="PIN"/>
    <property type="match status" value="1"/>
</dbReference>
<evidence type="ECO:0000256" key="1">
    <source>
        <dbReference type="ARBA" id="ARBA00022649"/>
    </source>
</evidence>
<dbReference type="HAMAP" id="MF_00265">
    <property type="entry name" value="VapC_Nob1"/>
    <property type="match status" value="1"/>
</dbReference>
<keyword evidence="4 5" id="KW-0378">Hydrolase</keyword>
<comment type="function">
    <text evidence="5">Toxic component of a toxin-antitoxin (TA) system. An RNase.</text>
</comment>
<dbReference type="InterPro" id="IPR029060">
    <property type="entry name" value="PIN-like_dom_sf"/>
</dbReference>
<comment type="similarity">
    <text evidence="5">Belongs to the PINc/VapC protein family.</text>
</comment>
<evidence type="ECO:0000313" key="7">
    <source>
        <dbReference type="EMBL" id="MFC1852689.1"/>
    </source>
</evidence>
<dbReference type="InterPro" id="IPR002716">
    <property type="entry name" value="PIN_dom"/>
</dbReference>
<keyword evidence="5" id="KW-0460">Magnesium</keyword>
<evidence type="ECO:0000256" key="4">
    <source>
        <dbReference type="ARBA" id="ARBA00022801"/>
    </source>
</evidence>
<dbReference type="PANTHER" id="PTHR39664:SF2">
    <property type="entry name" value="NUCLEIC ACID-BINDING PROTEIN, CONTAINING PIN DOMAIN-RELATED"/>
    <property type="match status" value="1"/>
</dbReference>
<evidence type="ECO:0000313" key="8">
    <source>
        <dbReference type="Proteomes" id="UP001594351"/>
    </source>
</evidence>
<accession>A0ABV6Z2Q7</accession>
<keyword evidence="5" id="KW-0800">Toxin</keyword>
<keyword evidence="1 5" id="KW-1277">Toxin-antitoxin system</keyword>
<keyword evidence="3 5" id="KW-0479">Metal-binding</keyword>
<comment type="caution">
    <text evidence="5">Lacks conserved residue(s) required for the propagation of feature annotation.</text>
</comment>
<keyword evidence="8" id="KW-1185">Reference proteome</keyword>
<dbReference type="SUPFAM" id="SSF88723">
    <property type="entry name" value="PIN domain-like"/>
    <property type="match status" value="1"/>
</dbReference>
<organism evidence="7 8">
    <name type="scientific">candidate division CSSED10-310 bacterium</name>
    <dbReference type="NCBI Taxonomy" id="2855610"/>
    <lineage>
        <taxon>Bacteria</taxon>
        <taxon>Bacteria division CSSED10-310</taxon>
    </lineage>
</organism>
<dbReference type="InterPro" id="IPR022907">
    <property type="entry name" value="VapC_family"/>
</dbReference>